<evidence type="ECO:0000256" key="1">
    <source>
        <dbReference type="ARBA" id="ARBA00006620"/>
    </source>
</evidence>
<evidence type="ECO:0000256" key="2">
    <source>
        <dbReference type="ARBA" id="ARBA00022649"/>
    </source>
</evidence>
<dbReference type="InterPro" id="IPR038570">
    <property type="entry name" value="HicA_sf"/>
</dbReference>
<evidence type="ECO:0000256" key="4">
    <source>
        <dbReference type="ARBA" id="ARBA00022759"/>
    </source>
</evidence>
<protein>
    <submittedName>
        <fullName evidence="8">Addiction module toxin, HicA family</fullName>
    </submittedName>
</protein>
<dbReference type="GO" id="GO:0003729">
    <property type="term" value="F:mRNA binding"/>
    <property type="evidence" value="ECO:0007669"/>
    <property type="project" value="InterPro"/>
</dbReference>
<gene>
    <name evidence="8" type="ORF">CO077_00530</name>
</gene>
<comment type="caution">
    <text evidence="8">The sequence shown here is derived from an EMBL/GenBank/DDBJ whole genome shotgun (WGS) entry which is preliminary data.</text>
</comment>
<organism evidence="8 9">
    <name type="scientific">Candidatus Nealsonbacteria bacterium CG_4_9_14_0_8_um_filter_35_12</name>
    <dbReference type="NCBI Taxonomy" id="1974692"/>
    <lineage>
        <taxon>Bacteria</taxon>
        <taxon>Candidatus Nealsoniibacteriota</taxon>
    </lineage>
</organism>
<reference evidence="9" key="1">
    <citation type="submission" date="2017-09" db="EMBL/GenBank/DDBJ databases">
        <title>Depth-based differentiation of microbial function through sediment-hosted aquifers and enrichment of novel symbionts in the deep terrestrial subsurface.</title>
        <authorList>
            <person name="Probst A.J."/>
            <person name="Ladd B."/>
            <person name="Jarett J.K."/>
            <person name="Geller-Mcgrath D.E."/>
            <person name="Sieber C.M.K."/>
            <person name="Emerson J.B."/>
            <person name="Anantharaman K."/>
            <person name="Thomas B.C."/>
            <person name="Malmstrom R."/>
            <person name="Stieglmeier M."/>
            <person name="Klingl A."/>
            <person name="Woyke T."/>
            <person name="Ryan C.M."/>
            <person name="Banfield J.F."/>
        </authorList>
    </citation>
    <scope>NUCLEOTIDE SEQUENCE [LARGE SCALE GENOMIC DNA]</scope>
</reference>
<dbReference type="GO" id="GO:0004519">
    <property type="term" value="F:endonuclease activity"/>
    <property type="evidence" value="ECO:0007669"/>
    <property type="project" value="UniProtKB-KW"/>
</dbReference>
<dbReference type="EMBL" id="PFTB01000012">
    <property type="protein sequence ID" value="PJB99672.1"/>
    <property type="molecule type" value="Genomic_DNA"/>
</dbReference>
<dbReference type="SUPFAM" id="SSF54786">
    <property type="entry name" value="YcfA/nrd intein domain"/>
    <property type="match status" value="1"/>
</dbReference>
<evidence type="ECO:0000256" key="6">
    <source>
        <dbReference type="ARBA" id="ARBA00022884"/>
    </source>
</evidence>
<keyword evidence="4" id="KW-0255">Endonuclease</keyword>
<dbReference type="GO" id="GO:0016787">
    <property type="term" value="F:hydrolase activity"/>
    <property type="evidence" value="ECO:0007669"/>
    <property type="project" value="UniProtKB-KW"/>
</dbReference>
<evidence type="ECO:0000256" key="3">
    <source>
        <dbReference type="ARBA" id="ARBA00022722"/>
    </source>
</evidence>
<evidence type="ECO:0000256" key="7">
    <source>
        <dbReference type="ARBA" id="ARBA00023016"/>
    </source>
</evidence>
<keyword evidence="2" id="KW-1277">Toxin-antitoxin system</keyword>
<dbReference type="Gene3D" id="3.30.920.30">
    <property type="entry name" value="Hypothetical protein"/>
    <property type="match status" value="1"/>
</dbReference>
<evidence type="ECO:0000313" key="8">
    <source>
        <dbReference type="EMBL" id="PJB99672.1"/>
    </source>
</evidence>
<dbReference type="Pfam" id="PF07927">
    <property type="entry name" value="HicA_toxin"/>
    <property type="match status" value="1"/>
</dbReference>
<keyword evidence="6" id="KW-0694">RNA-binding</keyword>
<comment type="similarity">
    <text evidence="1">Belongs to the HicA mRNA interferase family.</text>
</comment>
<accession>A0A2M8DNM9</accession>
<keyword evidence="7" id="KW-0346">Stress response</keyword>
<evidence type="ECO:0000313" key="9">
    <source>
        <dbReference type="Proteomes" id="UP000228875"/>
    </source>
</evidence>
<dbReference type="InterPro" id="IPR012933">
    <property type="entry name" value="HicA_mRNA_interferase"/>
</dbReference>
<dbReference type="AlphaFoldDB" id="A0A2M8DNM9"/>
<sequence length="84" mass="9854">MSKKLLVANYSQITKVAKKLGFYSCRMAKGSHEIWRRDKDSRQTTIPNHGSEPLKKKTFKSILKDFGISVENFWKILKPPKWEK</sequence>
<proteinExistence type="inferred from homology"/>
<dbReference type="Proteomes" id="UP000228875">
    <property type="component" value="Unassembled WGS sequence"/>
</dbReference>
<name>A0A2M8DNM9_9BACT</name>
<evidence type="ECO:0000256" key="5">
    <source>
        <dbReference type="ARBA" id="ARBA00022801"/>
    </source>
</evidence>
<keyword evidence="3" id="KW-0540">Nuclease</keyword>
<keyword evidence="5" id="KW-0378">Hydrolase</keyword>